<dbReference type="Proteomes" id="UP000479132">
    <property type="component" value="Unassembled WGS sequence"/>
</dbReference>
<dbReference type="NCBIfam" id="TIGR03302">
    <property type="entry name" value="OM_YfiO"/>
    <property type="match status" value="1"/>
</dbReference>
<dbReference type="InterPro" id="IPR011990">
    <property type="entry name" value="TPR-like_helical_dom_sf"/>
</dbReference>
<name>A0A6M1T4X2_9BACT</name>
<dbReference type="PROSITE" id="PS50005">
    <property type="entry name" value="TPR"/>
    <property type="match status" value="1"/>
</dbReference>
<dbReference type="SMART" id="SM00028">
    <property type="entry name" value="TPR"/>
    <property type="match status" value="2"/>
</dbReference>
<reference evidence="6 7" key="1">
    <citation type="submission" date="2020-02" db="EMBL/GenBank/DDBJ databases">
        <title>Aliifodinibius halophilus 2W32, complete genome.</title>
        <authorList>
            <person name="Li Y."/>
            <person name="Wu S."/>
        </authorList>
    </citation>
    <scope>NUCLEOTIDE SEQUENCE [LARGE SCALE GENOMIC DNA]</scope>
    <source>
        <strain evidence="6 7">2W32</strain>
    </source>
</reference>
<dbReference type="SUPFAM" id="SSF48452">
    <property type="entry name" value="TPR-like"/>
    <property type="match status" value="1"/>
</dbReference>
<dbReference type="InterPro" id="IPR017689">
    <property type="entry name" value="BamD"/>
</dbReference>
<dbReference type="InterPro" id="IPR019734">
    <property type="entry name" value="TPR_rpt"/>
</dbReference>
<keyword evidence="3" id="KW-0998">Cell outer membrane</keyword>
<dbReference type="RefSeq" id="WP_165269461.1">
    <property type="nucleotide sequence ID" value="NZ_JAALLS010000015.1"/>
</dbReference>
<evidence type="ECO:0000313" key="7">
    <source>
        <dbReference type="Proteomes" id="UP000479132"/>
    </source>
</evidence>
<protein>
    <submittedName>
        <fullName evidence="6">Outer membrane protein assembly factor BamD</fullName>
    </submittedName>
</protein>
<evidence type="ECO:0000313" key="6">
    <source>
        <dbReference type="EMBL" id="NGP89087.1"/>
    </source>
</evidence>
<sequence length="289" mass="33723">MKNISTLIVKGSVLVLMFVLLASCKNQQYIQRGDTLPTAFKKSMKLFQAEKYSEAASAFETVIQIGRGTDYGKKAQFMLAESYNEDERYLLAASEYERYISLFPRSEDRQIAQFKEAYCYYKLSPRYKLDQSYTRKAIEKFRLYNSRYQNSEKRQEAAQYITEMRAKLAKKHFYAADLYMRIDDYEAAITYYDLTIDQYPESIWAQRALVEKIKTYNIYAGRSIISKQKERYQKAVSAYETFIQLFPNGKYRSQADEHVDVARAALAELTVESDEKNSTARNDDSGSSY</sequence>
<evidence type="ECO:0000256" key="1">
    <source>
        <dbReference type="ARBA" id="ARBA00022729"/>
    </source>
</evidence>
<evidence type="ECO:0000256" key="4">
    <source>
        <dbReference type="PROSITE-ProRule" id="PRU00339"/>
    </source>
</evidence>
<dbReference type="EMBL" id="JAALLS010000015">
    <property type="protein sequence ID" value="NGP89087.1"/>
    <property type="molecule type" value="Genomic_DNA"/>
</dbReference>
<evidence type="ECO:0000259" key="5">
    <source>
        <dbReference type="Pfam" id="PF13525"/>
    </source>
</evidence>
<dbReference type="PROSITE" id="PS51257">
    <property type="entry name" value="PROKAR_LIPOPROTEIN"/>
    <property type="match status" value="1"/>
</dbReference>
<keyword evidence="4" id="KW-0802">TPR repeat</keyword>
<dbReference type="AlphaFoldDB" id="A0A6M1T4X2"/>
<feature type="repeat" description="TPR" evidence="4">
    <location>
        <begin position="169"/>
        <end position="202"/>
    </location>
</feature>
<gene>
    <name evidence="6" type="primary">bamD</name>
    <name evidence="6" type="ORF">G3569_12060</name>
</gene>
<dbReference type="Gene3D" id="1.25.40.10">
    <property type="entry name" value="Tetratricopeptide repeat domain"/>
    <property type="match status" value="1"/>
</dbReference>
<dbReference type="Pfam" id="PF13525">
    <property type="entry name" value="YfiO"/>
    <property type="match status" value="1"/>
</dbReference>
<keyword evidence="1" id="KW-0732">Signal</keyword>
<accession>A0A6M1T4X2</accession>
<organism evidence="6 7">
    <name type="scientific">Fodinibius halophilus</name>
    <dbReference type="NCBI Taxonomy" id="1736908"/>
    <lineage>
        <taxon>Bacteria</taxon>
        <taxon>Pseudomonadati</taxon>
        <taxon>Balneolota</taxon>
        <taxon>Balneolia</taxon>
        <taxon>Balneolales</taxon>
        <taxon>Balneolaceae</taxon>
        <taxon>Fodinibius</taxon>
    </lineage>
</organism>
<evidence type="ECO:0000256" key="3">
    <source>
        <dbReference type="ARBA" id="ARBA00023237"/>
    </source>
</evidence>
<keyword evidence="2" id="KW-0472">Membrane</keyword>
<proteinExistence type="predicted"/>
<evidence type="ECO:0000256" key="2">
    <source>
        <dbReference type="ARBA" id="ARBA00023136"/>
    </source>
</evidence>
<feature type="domain" description="Outer membrane lipoprotein BamD-like" evidence="5">
    <location>
        <begin position="39"/>
        <end position="218"/>
    </location>
</feature>
<comment type="caution">
    <text evidence="6">The sequence shown here is derived from an EMBL/GenBank/DDBJ whole genome shotgun (WGS) entry which is preliminary data.</text>
</comment>
<keyword evidence="7" id="KW-1185">Reference proteome</keyword>
<dbReference type="InterPro" id="IPR039565">
    <property type="entry name" value="BamD-like"/>
</dbReference>